<comment type="caution">
    <text evidence="2">The sequence shown here is derived from an EMBL/GenBank/DDBJ whole genome shotgun (WGS) entry which is preliminary data.</text>
</comment>
<reference evidence="2 3" key="1">
    <citation type="submission" date="2013-01" db="EMBL/GenBank/DDBJ databases">
        <authorList>
            <person name="Bench S."/>
        </authorList>
    </citation>
    <scope>NUCLEOTIDE SEQUENCE [LARGE SCALE GENOMIC DNA]</scope>
    <source>
        <strain evidence="2 3">WH 0401</strain>
    </source>
</reference>
<evidence type="ECO:0000313" key="2">
    <source>
        <dbReference type="EMBL" id="CCQ64488.1"/>
    </source>
</evidence>
<proteinExistence type="predicted"/>
<dbReference type="AlphaFoldDB" id="T2JF73"/>
<protein>
    <submittedName>
        <fullName evidence="2">Uncharacterized protein</fullName>
    </submittedName>
</protein>
<organism evidence="2 3">
    <name type="scientific">Crocosphaera watsonii WH 0401</name>
    <dbReference type="NCBI Taxonomy" id="555881"/>
    <lineage>
        <taxon>Bacteria</taxon>
        <taxon>Bacillati</taxon>
        <taxon>Cyanobacteriota</taxon>
        <taxon>Cyanophyceae</taxon>
        <taxon>Oscillatoriophycideae</taxon>
        <taxon>Chroococcales</taxon>
        <taxon>Aphanothecaceae</taxon>
        <taxon>Crocosphaera</taxon>
    </lineage>
</organism>
<evidence type="ECO:0000256" key="1">
    <source>
        <dbReference type="SAM" id="MobiDB-lite"/>
    </source>
</evidence>
<sequence>MFSRIPGKIGTKLNKKPPSFMGQMGRLGERKQIFTPPLPPFD</sequence>
<accession>T2JF73</accession>
<gene>
    <name evidence="2" type="ORF">CWATWH0401_3341</name>
</gene>
<reference evidence="2 3" key="2">
    <citation type="submission" date="2013-09" db="EMBL/GenBank/DDBJ databases">
        <title>Whole genome comparison of six Crocosphaera watsonii strains with differing phenotypes.</title>
        <authorList>
            <person name="Bench S.R."/>
            <person name="Heller P."/>
            <person name="Frank I."/>
            <person name="Arciniega M."/>
            <person name="Shilova I.N."/>
            <person name="Zehr J.P."/>
        </authorList>
    </citation>
    <scope>NUCLEOTIDE SEQUENCE [LARGE SCALE GENOMIC DNA]</scope>
    <source>
        <strain evidence="2 3">WH 0401</strain>
    </source>
</reference>
<dbReference type="Proteomes" id="UP000018198">
    <property type="component" value="Unassembled WGS sequence"/>
</dbReference>
<feature type="region of interest" description="Disordered" evidence="1">
    <location>
        <begin position="1"/>
        <end position="42"/>
    </location>
</feature>
<evidence type="ECO:0000313" key="3">
    <source>
        <dbReference type="Proteomes" id="UP000018198"/>
    </source>
</evidence>
<name>T2JF73_CROWT</name>
<dbReference type="EMBL" id="CAQM01000895">
    <property type="protein sequence ID" value="CCQ64488.1"/>
    <property type="molecule type" value="Genomic_DNA"/>
</dbReference>